<dbReference type="CDD" id="cd07433">
    <property type="entry name" value="PHP_PolIIIA_DnaE1"/>
    <property type="match status" value="1"/>
</dbReference>
<comment type="similarity">
    <text evidence="2">Belongs to the DNA polymerase type-C family. DnaE subfamily.</text>
</comment>
<dbReference type="PANTHER" id="PTHR32294">
    <property type="entry name" value="DNA POLYMERASE III SUBUNIT ALPHA"/>
    <property type="match status" value="1"/>
</dbReference>
<dbReference type="EMBL" id="JBHRVA010000002">
    <property type="protein sequence ID" value="MFC3302657.1"/>
    <property type="molecule type" value="Genomic_DNA"/>
</dbReference>
<evidence type="ECO:0000256" key="6">
    <source>
        <dbReference type="ARBA" id="ARBA00022679"/>
    </source>
</evidence>
<keyword evidence="5" id="KW-0963">Cytoplasm</keyword>
<evidence type="ECO:0000259" key="13">
    <source>
        <dbReference type="SMART" id="SM00481"/>
    </source>
</evidence>
<comment type="subcellular location">
    <subcellularLocation>
        <location evidence="1">Cytoplasm</location>
    </subcellularLocation>
</comment>
<dbReference type="Gene3D" id="3.20.20.140">
    <property type="entry name" value="Metal-dependent hydrolases"/>
    <property type="match status" value="1"/>
</dbReference>
<dbReference type="GO" id="GO:0003887">
    <property type="term" value="F:DNA-directed DNA polymerase activity"/>
    <property type="evidence" value="ECO:0007669"/>
    <property type="project" value="UniProtKB-EC"/>
</dbReference>
<dbReference type="Gene3D" id="1.10.10.1600">
    <property type="entry name" value="Bacterial DNA polymerase III alpha subunit, thumb domain"/>
    <property type="match status" value="1"/>
</dbReference>
<evidence type="ECO:0000256" key="7">
    <source>
        <dbReference type="ARBA" id="ARBA00022695"/>
    </source>
</evidence>
<evidence type="ECO:0000256" key="11">
    <source>
        <dbReference type="ARBA" id="ARBA00026073"/>
    </source>
</evidence>
<evidence type="ECO:0000256" key="12">
    <source>
        <dbReference type="ARBA" id="ARBA00049244"/>
    </source>
</evidence>
<evidence type="ECO:0000256" key="9">
    <source>
        <dbReference type="ARBA" id="ARBA00022932"/>
    </source>
</evidence>
<evidence type="ECO:0000256" key="10">
    <source>
        <dbReference type="ARBA" id="ARBA00025611"/>
    </source>
</evidence>
<dbReference type="EC" id="2.7.7.7" evidence="3"/>
<comment type="caution">
    <text evidence="14">The sequence shown here is derived from an EMBL/GenBank/DDBJ whole genome shotgun (WGS) entry which is preliminary data.</text>
</comment>
<protein>
    <recommendedName>
        <fullName evidence="4">DNA polymerase III subunit alpha</fullName>
        <ecNumber evidence="3">2.7.7.7</ecNumber>
    </recommendedName>
</protein>
<dbReference type="RefSeq" id="WP_189571155.1">
    <property type="nucleotide sequence ID" value="NZ_BMXU01000001.1"/>
</dbReference>
<name>A0ABV7MD11_9PROT</name>
<evidence type="ECO:0000256" key="4">
    <source>
        <dbReference type="ARBA" id="ARBA00019114"/>
    </source>
</evidence>
<dbReference type="Gene3D" id="1.10.150.870">
    <property type="match status" value="1"/>
</dbReference>
<dbReference type="InterPro" id="IPR041931">
    <property type="entry name" value="DNA_pol3_alpha_thumb_dom"/>
</dbReference>
<evidence type="ECO:0000256" key="5">
    <source>
        <dbReference type="ARBA" id="ARBA00022490"/>
    </source>
</evidence>
<dbReference type="SUPFAM" id="SSF89550">
    <property type="entry name" value="PHP domain-like"/>
    <property type="match status" value="1"/>
</dbReference>
<organism evidence="14 15">
    <name type="scientific">Parvularcula lutaonensis</name>
    <dbReference type="NCBI Taxonomy" id="491923"/>
    <lineage>
        <taxon>Bacteria</taxon>
        <taxon>Pseudomonadati</taxon>
        <taxon>Pseudomonadota</taxon>
        <taxon>Alphaproteobacteria</taxon>
        <taxon>Parvularculales</taxon>
        <taxon>Parvularculaceae</taxon>
        <taxon>Parvularcula</taxon>
    </lineage>
</organism>
<dbReference type="SMART" id="SM00481">
    <property type="entry name" value="POLIIIAc"/>
    <property type="match status" value="1"/>
</dbReference>
<dbReference type="NCBIfam" id="NF004226">
    <property type="entry name" value="PRK05673.1"/>
    <property type="match status" value="1"/>
</dbReference>
<gene>
    <name evidence="14" type="primary">dnaE</name>
    <name evidence="14" type="ORF">ACFONP_07920</name>
</gene>
<dbReference type="PANTHER" id="PTHR32294:SF0">
    <property type="entry name" value="DNA POLYMERASE III SUBUNIT ALPHA"/>
    <property type="match status" value="1"/>
</dbReference>
<comment type="function">
    <text evidence="10">DNA polymerase III is a complex, multichain enzyme responsible for most of the replicative synthesis in bacteria. This DNA polymerase also exhibits 3' to 5' exonuclease activity. The alpha chain is the DNA polymerase.</text>
</comment>
<dbReference type="NCBIfam" id="TIGR00594">
    <property type="entry name" value="polc"/>
    <property type="match status" value="1"/>
</dbReference>
<comment type="catalytic activity">
    <reaction evidence="12">
        <text>DNA(n) + a 2'-deoxyribonucleoside 5'-triphosphate = DNA(n+1) + diphosphate</text>
        <dbReference type="Rhea" id="RHEA:22508"/>
        <dbReference type="Rhea" id="RHEA-COMP:17339"/>
        <dbReference type="Rhea" id="RHEA-COMP:17340"/>
        <dbReference type="ChEBI" id="CHEBI:33019"/>
        <dbReference type="ChEBI" id="CHEBI:61560"/>
        <dbReference type="ChEBI" id="CHEBI:173112"/>
        <dbReference type="EC" id="2.7.7.7"/>
    </reaction>
</comment>
<dbReference type="Pfam" id="PF02811">
    <property type="entry name" value="PHP"/>
    <property type="match status" value="1"/>
</dbReference>
<dbReference type="Pfam" id="PF14579">
    <property type="entry name" value="HHH_6"/>
    <property type="match status" value="1"/>
</dbReference>
<dbReference type="Proteomes" id="UP001595607">
    <property type="component" value="Unassembled WGS sequence"/>
</dbReference>
<proteinExistence type="inferred from homology"/>
<evidence type="ECO:0000256" key="8">
    <source>
        <dbReference type="ARBA" id="ARBA00022705"/>
    </source>
</evidence>
<dbReference type="InterPro" id="IPR016195">
    <property type="entry name" value="Pol/histidinol_Pase-like"/>
</dbReference>
<dbReference type="InterPro" id="IPR003141">
    <property type="entry name" value="Pol/His_phosphatase_N"/>
</dbReference>
<dbReference type="Pfam" id="PF17657">
    <property type="entry name" value="DNA_pol3_finger"/>
    <property type="match status" value="1"/>
</dbReference>
<keyword evidence="15" id="KW-1185">Reference proteome</keyword>
<keyword evidence="6 14" id="KW-0808">Transferase</keyword>
<dbReference type="Pfam" id="PF07733">
    <property type="entry name" value="DNA_pol3_alpha"/>
    <property type="match status" value="1"/>
</dbReference>
<dbReference type="InterPro" id="IPR029460">
    <property type="entry name" value="DNAPol_HHH"/>
</dbReference>
<dbReference type="InterPro" id="IPR011708">
    <property type="entry name" value="DNA_pol3_alpha_NTPase_dom"/>
</dbReference>
<dbReference type="InterPro" id="IPR040982">
    <property type="entry name" value="DNA_pol3_finger"/>
</dbReference>
<dbReference type="InterPro" id="IPR004805">
    <property type="entry name" value="DnaE2/DnaE/PolC"/>
</dbReference>
<feature type="domain" description="Polymerase/histidinol phosphatase N-terminal" evidence="13">
    <location>
        <begin position="6"/>
        <end position="73"/>
    </location>
</feature>
<keyword evidence="9" id="KW-0239">DNA-directed DNA polymerase</keyword>
<evidence type="ECO:0000313" key="15">
    <source>
        <dbReference type="Proteomes" id="UP001595607"/>
    </source>
</evidence>
<evidence type="ECO:0000256" key="1">
    <source>
        <dbReference type="ARBA" id="ARBA00004496"/>
    </source>
</evidence>
<comment type="subunit">
    <text evidence="11">DNA polymerase III contains a core (composed of alpha, epsilon and theta chains) that associates with a tau subunit. This core dimerizes to form the POLIII' complex. PolIII' associates with the gamma complex (composed of gamma, delta, delta', psi and chi chains) and with the beta chain to form the complete DNA polymerase III complex.</text>
</comment>
<dbReference type="InterPro" id="IPR004013">
    <property type="entry name" value="PHP_dom"/>
</dbReference>
<dbReference type="CDD" id="cd04485">
    <property type="entry name" value="DnaE_OBF"/>
    <property type="match status" value="1"/>
</dbReference>
<accession>A0ABV7MD11</accession>
<reference evidence="15" key="1">
    <citation type="journal article" date="2019" name="Int. J. Syst. Evol. Microbiol.">
        <title>The Global Catalogue of Microorganisms (GCM) 10K type strain sequencing project: providing services to taxonomists for standard genome sequencing and annotation.</title>
        <authorList>
            <consortium name="The Broad Institute Genomics Platform"/>
            <consortium name="The Broad Institute Genome Sequencing Center for Infectious Disease"/>
            <person name="Wu L."/>
            <person name="Ma J."/>
        </authorList>
    </citation>
    <scope>NUCLEOTIDE SEQUENCE [LARGE SCALE GENOMIC DNA]</scope>
    <source>
        <strain evidence="15">KCTC 22245</strain>
    </source>
</reference>
<evidence type="ECO:0000313" key="14">
    <source>
        <dbReference type="EMBL" id="MFC3302657.1"/>
    </source>
</evidence>
<evidence type="ECO:0000256" key="2">
    <source>
        <dbReference type="ARBA" id="ARBA00009496"/>
    </source>
</evidence>
<keyword evidence="8" id="KW-0235">DNA replication</keyword>
<keyword evidence="7 14" id="KW-0548">Nucleotidyltransferase</keyword>
<dbReference type="InterPro" id="IPR049821">
    <property type="entry name" value="PolIIIA_DnaE1_PHP"/>
</dbReference>
<sequence>MPASFIHLHTHSAYSLAEGAIPVKKLKSLCEAAQMPALAVTDTNNLFGALEVAETFAEAGIQPITGIELAILPEGEADPRAKPKPLCKLVLLAQNEAGYMRIMELASKSFLQPARPGEACVTLVDACQDTDGIICLSGGLDGPIDRALKEGDRRRASKLTSMLASAFPQRFYIELQRSPLTSGTDARGRFPHEKALVEEAFGKDLPLVATNNVYFPKRKDHAAHDALLCIADGTYISQDDRRTVPEDFWFKTEDEMLALFEDLPEATANTVEIAQRCAFRPRTHAPMLPSFAGDLEGETKALETMAWEGLEKRLAEIEPAAPREEYEKRLTHELNVIATMGFPGYFLIVADFIQWAKAQDIPVGPGRGSGAGSLVAYALTITDLDPLRFGLLFERFLNPERISMPDFDIDFCQDRRDEVIRYVQEKYGHDRVAQIITFGKLQARAVLRDVGRVLQMPFGQVDRLCKLVPNNPANPVTLQEAVDGEPRFAEERRADPQVGVLIDTALKLEGLYRHASTHAAGVVIGDRPLHEIVPLYLDPRSPMPATQFNMKWVEPAGLVKFDFLGLKTLTVIRRAIENLAKEGISLDIDKIPVTDERTFAMLTRGEATGVFQLESAGMRAALKGMKPDTLEDIIALVSLYRPGPMDNIPTYNARKAGEEDPDYLHPMLEGVLKETFGVIIYQEQVMQIAQILSGYSLGEADLLRRAMGKKKKEEMDKQKVRFIKGAKEKNVDPNAAERIFELVAKFAGYGFNKSHAAAYAWISYQTAYLKAHHPAAFLAASMSLDLANTDKLAIFVGEAKRSGVKMHPPCINRSGADFAARNGEVYYALGAVKNVGFEAMRHIEAVRREGGPFTDLYDFAERIDGRQVGKRGIEQLARAGAFDAIHDNRAEVLAAADFICRYSAACAEERSSAQAGLFGGGRSDVPRPKLPTAAPWPVAEALEEERAAIGFYLSGHPLSAYRDELERMNIAPAGPLHAEQDIGTRSLLLAGVVREVNNRRSKSGKRFAWIALSDESCDFEVTAFSEVLERFEELLTPGTPLVLSVTADDNSGSLRLTLESVRKLDRTSAPKGLERLAITVAEPDAMPAIRASLKACACDDEDVAPRLVLPLSDEGCEVIIALPEEYRAGAKSRGPLQLIKGVGAVTRLA</sequence>
<evidence type="ECO:0000256" key="3">
    <source>
        <dbReference type="ARBA" id="ARBA00012417"/>
    </source>
</evidence>